<keyword evidence="4" id="KW-0479">Metal-binding</keyword>
<dbReference type="PROSITE" id="PS00444">
    <property type="entry name" value="POLYPRENYL_SYNTHASE_2"/>
    <property type="match status" value="1"/>
</dbReference>
<keyword evidence="3 6" id="KW-0808">Transferase</keyword>
<dbReference type="InterPro" id="IPR000092">
    <property type="entry name" value="Polyprenyl_synt"/>
</dbReference>
<name>A0A2V1ISM5_9BACT</name>
<keyword evidence="5" id="KW-0460">Magnesium</keyword>
<dbReference type="EMBL" id="PUEC01000004">
    <property type="protein sequence ID" value="PWB03655.1"/>
    <property type="molecule type" value="Genomic_DNA"/>
</dbReference>
<evidence type="ECO:0000256" key="5">
    <source>
        <dbReference type="ARBA" id="ARBA00022842"/>
    </source>
</evidence>
<evidence type="ECO:0000313" key="8">
    <source>
        <dbReference type="Proteomes" id="UP000244905"/>
    </source>
</evidence>
<reference evidence="8" key="1">
    <citation type="submission" date="2018-02" db="EMBL/GenBank/DDBJ databases">
        <authorList>
            <person name="Clavel T."/>
            <person name="Strowig T."/>
        </authorList>
    </citation>
    <scope>NUCLEOTIDE SEQUENCE [LARGE SCALE GENOMIC DNA]</scope>
    <source>
        <strain evidence="8">DSM 103720</strain>
    </source>
</reference>
<accession>A0A2V1ISM5</accession>
<dbReference type="SFLD" id="SFLDS00005">
    <property type="entry name" value="Isoprenoid_Synthase_Type_I"/>
    <property type="match status" value="1"/>
</dbReference>
<dbReference type="Pfam" id="PF00348">
    <property type="entry name" value="polyprenyl_synt"/>
    <property type="match status" value="1"/>
</dbReference>
<dbReference type="GO" id="GO:0004659">
    <property type="term" value="F:prenyltransferase activity"/>
    <property type="evidence" value="ECO:0007669"/>
    <property type="project" value="InterPro"/>
</dbReference>
<evidence type="ECO:0000256" key="3">
    <source>
        <dbReference type="ARBA" id="ARBA00022679"/>
    </source>
</evidence>
<organism evidence="7 8">
    <name type="scientific">Duncaniella muris</name>
    <dbReference type="NCBI Taxonomy" id="2094150"/>
    <lineage>
        <taxon>Bacteria</taxon>
        <taxon>Pseudomonadati</taxon>
        <taxon>Bacteroidota</taxon>
        <taxon>Bacteroidia</taxon>
        <taxon>Bacteroidales</taxon>
        <taxon>Muribaculaceae</taxon>
        <taxon>Duncaniella</taxon>
    </lineage>
</organism>
<dbReference type="GO" id="GO:0046872">
    <property type="term" value="F:metal ion binding"/>
    <property type="evidence" value="ECO:0007669"/>
    <property type="project" value="UniProtKB-KW"/>
</dbReference>
<gene>
    <name evidence="7" type="ORF">C5O23_02785</name>
</gene>
<evidence type="ECO:0000256" key="4">
    <source>
        <dbReference type="ARBA" id="ARBA00022723"/>
    </source>
</evidence>
<dbReference type="GeneID" id="82525274"/>
<proteinExistence type="inferred from homology"/>
<dbReference type="Gene3D" id="1.10.600.10">
    <property type="entry name" value="Farnesyl Diphosphate Synthase"/>
    <property type="match status" value="1"/>
</dbReference>
<dbReference type="InterPro" id="IPR008949">
    <property type="entry name" value="Isoprenoid_synthase_dom_sf"/>
</dbReference>
<evidence type="ECO:0000313" key="7">
    <source>
        <dbReference type="EMBL" id="PWB03655.1"/>
    </source>
</evidence>
<dbReference type="AlphaFoldDB" id="A0A2V1ISM5"/>
<comment type="caution">
    <text evidence="7">The sequence shown here is derived from an EMBL/GenBank/DDBJ whole genome shotgun (WGS) entry which is preliminary data.</text>
</comment>
<dbReference type="SFLD" id="SFLDG01017">
    <property type="entry name" value="Polyprenyl_Transferase_Like"/>
    <property type="match status" value="1"/>
</dbReference>
<dbReference type="PANTHER" id="PTHR12001">
    <property type="entry name" value="GERANYLGERANYL PYROPHOSPHATE SYNTHASE"/>
    <property type="match status" value="1"/>
</dbReference>
<dbReference type="Proteomes" id="UP000244905">
    <property type="component" value="Unassembled WGS sequence"/>
</dbReference>
<dbReference type="InterPro" id="IPR033749">
    <property type="entry name" value="Polyprenyl_synt_CS"/>
</dbReference>
<protein>
    <submittedName>
        <fullName evidence="7">Polyprenyl synthetase family protein</fullName>
    </submittedName>
</protein>
<comment type="cofactor">
    <cofactor evidence="1">
        <name>Mg(2+)</name>
        <dbReference type="ChEBI" id="CHEBI:18420"/>
    </cofactor>
</comment>
<dbReference type="RefSeq" id="WP_107031437.1">
    <property type="nucleotide sequence ID" value="NZ_CAJSYL010000017.1"/>
</dbReference>
<dbReference type="GO" id="GO:0008299">
    <property type="term" value="P:isoprenoid biosynthetic process"/>
    <property type="evidence" value="ECO:0007669"/>
    <property type="project" value="InterPro"/>
</dbReference>
<dbReference type="SUPFAM" id="SSF48576">
    <property type="entry name" value="Terpenoid synthases"/>
    <property type="match status" value="1"/>
</dbReference>
<dbReference type="PROSITE" id="PS00723">
    <property type="entry name" value="POLYPRENYL_SYNTHASE_1"/>
    <property type="match status" value="1"/>
</dbReference>
<evidence type="ECO:0000256" key="6">
    <source>
        <dbReference type="RuleBase" id="RU004466"/>
    </source>
</evidence>
<keyword evidence="8" id="KW-1185">Reference proteome</keyword>
<dbReference type="PANTHER" id="PTHR12001:SF85">
    <property type="entry name" value="SHORT CHAIN ISOPRENYL DIPHOSPHATE SYNTHASE"/>
    <property type="match status" value="1"/>
</dbReference>
<evidence type="ECO:0000256" key="2">
    <source>
        <dbReference type="ARBA" id="ARBA00006706"/>
    </source>
</evidence>
<evidence type="ECO:0000256" key="1">
    <source>
        <dbReference type="ARBA" id="ARBA00001946"/>
    </source>
</evidence>
<comment type="similarity">
    <text evidence="2 6">Belongs to the FPP/GGPP synthase family.</text>
</comment>
<dbReference type="CDD" id="cd00685">
    <property type="entry name" value="Trans_IPPS_HT"/>
    <property type="match status" value="1"/>
</dbReference>
<sequence>MKEFDEYISIVNKAIENLKLPANPAGLYDPIRYTLECGGKRLRPVLALAACEAMGKDPMTAIHQAVAIEMFHNFTLLHDDVMDNADVRRGRPTVHRKWDEETAILSGDAMLTTSTMLLAIKAGENLASALDLFNGTAMNIYEGQQLDMDFEKRLDVSIEEYMEMIRLKTSVLLGCACGMGALMAQTPFETQLQFFNYGVNLGLAFQLQDDYLDTYGDPKTFGKAIGGDILNDKKTWLLIMALKEDQTGEVRNLIGSDVPAEEKINKVRAVYDRLGLPERIHELIRAYIDTAISCLDQLPIPPDARAFFIDLALKSATRNK</sequence>